<dbReference type="Pfam" id="PF01546">
    <property type="entry name" value="Peptidase_M20"/>
    <property type="match status" value="1"/>
</dbReference>
<dbReference type="InterPro" id="IPR020472">
    <property type="entry name" value="WD40_PAC1"/>
</dbReference>
<dbReference type="SUPFAM" id="SSF50978">
    <property type="entry name" value="WD40 repeat-like"/>
    <property type="match status" value="1"/>
</dbReference>
<comment type="similarity">
    <text evidence="1">Belongs to the peptidase M20A family.</text>
</comment>
<dbReference type="Pfam" id="PF00400">
    <property type="entry name" value="WD40"/>
    <property type="match status" value="4"/>
</dbReference>
<evidence type="ECO:0000256" key="2">
    <source>
        <dbReference type="ARBA" id="ARBA00022574"/>
    </source>
</evidence>
<evidence type="ECO:0000256" key="4">
    <source>
        <dbReference type="ARBA" id="ARBA00022723"/>
    </source>
</evidence>
<dbReference type="Gene3D" id="3.30.70.360">
    <property type="match status" value="1"/>
</dbReference>
<dbReference type="Gene3D" id="3.40.630.10">
    <property type="entry name" value="Zn peptidases"/>
    <property type="match status" value="1"/>
</dbReference>
<evidence type="ECO:0000256" key="1">
    <source>
        <dbReference type="ARBA" id="ARBA00006247"/>
    </source>
</evidence>
<dbReference type="InterPro" id="IPR036322">
    <property type="entry name" value="WD40_repeat_dom_sf"/>
</dbReference>
<reference evidence="9" key="1">
    <citation type="submission" date="2020-11" db="EMBL/GenBank/DDBJ databases">
        <authorList>
            <consortium name="DOE Joint Genome Institute"/>
            <person name="Ahrendt S."/>
            <person name="Riley R."/>
            <person name="Andreopoulos W."/>
            <person name="Labutti K."/>
            <person name="Pangilinan J."/>
            <person name="Ruiz-Duenas F.J."/>
            <person name="Barrasa J.M."/>
            <person name="Sanchez-Garcia M."/>
            <person name="Camarero S."/>
            <person name="Miyauchi S."/>
            <person name="Serrano A."/>
            <person name="Linde D."/>
            <person name="Babiker R."/>
            <person name="Drula E."/>
            <person name="Ayuso-Fernandez I."/>
            <person name="Pacheco R."/>
            <person name="Padilla G."/>
            <person name="Ferreira P."/>
            <person name="Barriuso J."/>
            <person name="Kellner H."/>
            <person name="Castanera R."/>
            <person name="Alfaro M."/>
            <person name="Ramirez L."/>
            <person name="Pisabarro A.G."/>
            <person name="Kuo A."/>
            <person name="Tritt A."/>
            <person name="Lipzen A."/>
            <person name="He G."/>
            <person name="Yan M."/>
            <person name="Ng V."/>
            <person name="Cullen D."/>
            <person name="Martin F."/>
            <person name="Rosso M.-N."/>
            <person name="Henrissat B."/>
            <person name="Hibbett D."/>
            <person name="Martinez A.T."/>
            <person name="Grigoriev I.V."/>
        </authorList>
    </citation>
    <scope>NUCLEOTIDE SEQUENCE</scope>
    <source>
        <strain evidence="9">CIRM-BRFM 674</strain>
    </source>
</reference>
<dbReference type="InterPro" id="IPR019775">
    <property type="entry name" value="WD40_repeat_CS"/>
</dbReference>
<dbReference type="GO" id="GO:0046872">
    <property type="term" value="F:metal ion binding"/>
    <property type="evidence" value="ECO:0007669"/>
    <property type="project" value="UniProtKB-KW"/>
</dbReference>
<evidence type="ECO:0000256" key="6">
    <source>
        <dbReference type="ARBA" id="ARBA00022801"/>
    </source>
</evidence>
<keyword evidence="6" id="KW-0378">Hydrolase</keyword>
<evidence type="ECO:0000313" key="10">
    <source>
        <dbReference type="Proteomes" id="UP000807469"/>
    </source>
</evidence>
<dbReference type="InterPro" id="IPR051458">
    <property type="entry name" value="Cyt/Met_Dipeptidase"/>
</dbReference>
<feature type="repeat" description="WD" evidence="7">
    <location>
        <begin position="383"/>
        <end position="405"/>
    </location>
</feature>
<dbReference type="EMBL" id="MU155133">
    <property type="protein sequence ID" value="KAF9485857.1"/>
    <property type="molecule type" value="Genomic_DNA"/>
</dbReference>
<gene>
    <name evidence="9" type="ORF">BDN70DRAFT_870766</name>
</gene>
<proteinExistence type="inferred from homology"/>
<feature type="domain" description="Peptidase M20 dimerisation" evidence="8">
    <location>
        <begin position="623"/>
        <end position="755"/>
    </location>
</feature>
<keyword evidence="2 7" id="KW-0853">WD repeat</keyword>
<keyword evidence="5" id="KW-0677">Repeat</keyword>
<feature type="repeat" description="WD" evidence="7">
    <location>
        <begin position="27"/>
        <end position="59"/>
    </location>
</feature>
<dbReference type="PROSITE" id="PS50294">
    <property type="entry name" value="WD_REPEATS_REGION"/>
    <property type="match status" value="1"/>
</dbReference>
<evidence type="ECO:0000259" key="8">
    <source>
        <dbReference type="Pfam" id="PF07687"/>
    </source>
</evidence>
<feature type="repeat" description="WD" evidence="7">
    <location>
        <begin position="69"/>
        <end position="110"/>
    </location>
</feature>
<evidence type="ECO:0000313" key="9">
    <source>
        <dbReference type="EMBL" id="KAF9485857.1"/>
    </source>
</evidence>
<dbReference type="SUPFAM" id="SSF55031">
    <property type="entry name" value="Bacterial exopeptidase dimerisation domain"/>
    <property type="match status" value="1"/>
</dbReference>
<dbReference type="PIRSF" id="PIRSF037237">
    <property type="entry name" value="Peptidase_WD_repeats_DUG2"/>
    <property type="match status" value="1"/>
</dbReference>
<keyword evidence="3" id="KW-0645">Protease</keyword>
<accession>A0A9P6D027</accession>
<evidence type="ECO:0000256" key="3">
    <source>
        <dbReference type="ARBA" id="ARBA00022670"/>
    </source>
</evidence>
<dbReference type="InterPro" id="IPR011650">
    <property type="entry name" value="Peptidase_M20_dimer"/>
</dbReference>
<dbReference type="PRINTS" id="PR00320">
    <property type="entry name" value="GPROTEINBRPT"/>
</dbReference>
<dbReference type="InterPro" id="IPR002933">
    <property type="entry name" value="Peptidase_M20"/>
</dbReference>
<dbReference type="GO" id="GO:0006751">
    <property type="term" value="P:glutathione catabolic process"/>
    <property type="evidence" value="ECO:0007669"/>
    <property type="project" value="InterPro"/>
</dbReference>
<dbReference type="OrthoDB" id="7832001at2759"/>
<dbReference type="Gene3D" id="2.130.10.10">
    <property type="entry name" value="YVTN repeat-like/Quinoprotein amine dehydrogenase"/>
    <property type="match status" value="2"/>
</dbReference>
<comment type="caution">
    <text evidence="9">The sequence shown here is derived from an EMBL/GenBank/DDBJ whole genome shotgun (WGS) entry which is preliminary data.</text>
</comment>
<protein>
    <submittedName>
        <fullName evidence="9">Glutathione degradosome</fullName>
    </submittedName>
</protein>
<dbReference type="PROSITE" id="PS00678">
    <property type="entry name" value="WD_REPEATS_1"/>
    <property type="match status" value="1"/>
</dbReference>
<dbReference type="GO" id="GO:0008233">
    <property type="term" value="F:peptidase activity"/>
    <property type="evidence" value="ECO:0007669"/>
    <property type="project" value="UniProtKB-KW"/>
</dbReference>
<name>A0A9P6D027_9AGAR</name>
<keyword evidence="10" id="KW-1185">Reference proteome</keyword>
<dbReference type="SUPFAM" id="SSF53187">
    <property type="entry name" value="Zn-dependent exopeptidases"/>
    <property type="match status" value="1"/>
</dbReference>
<dbReference type="PANTHER" id="PTHR43270">
    <property type="entry name" value="BETA-ALA-HIS DIPEPTIDASE"/>
    <property type="match status" value="1"/>
</dbReference>
<dbReference type="Pfam" id="PF07687">
    <property type="entry name" value="M20_dimer"/>
    <property type="match status" value="1"/>
</dbReference>
<organism evidence="9 10">
    <name type="scientific">Pholiota conissans</name>
    <dbReference type="NCBI Taxonomy" id="109636"/>
    <lineage>
        <taxon>Eukaryota</taxon>
        <taxon>Fungi</taxon>
        <taxon>Dikarya</taxon>
        <taxon>Basidiomycota</taxon>
        <taxon>Agaricomycotina</taxon>
        <taxon>Agaricomycetes</taxon>
        <taxon>Agaricomycetidae</taxon>
        <taxon>Agaricales</taxon>
        <taxon>Agaricineae</taxon>
        <taxon>Strophariaceae</taxon>
        <taxon>Pholiota</taxon>
    </lineage>
</organism>
<dbReference type="GO" id="GO:0006508">
    <property type="term" value="P:proteolysis"/>
    <property type="evidence" value="ECO:0007669"/>
    <property type="project" value="UniProtKB-KW"/>
</dbReference>
<evidence type="ECO:0000256" key="7">
    <source>
        <dbReference type="PROSITE-ProRule" id="PRU00221"/>
    </source>
</evidence>
<dbReference type="InterPro" id="IPR017149">
    <property type="entry name" value="GSH_degradosome_Dug2"/>
</dbReference>
<dbReference type="AlphaFoldDB" id="A0A9P6D027"/>
<evidence type="ECO:0000256" key="5">
    <source>
        <dbReference type="ARBA" id="ARBA00022737"/>
    </source>
</evidence>
<dbReference type="PROSITE" id="PS50082">
    <property type="entry name" value="WD_REPEATS_2"/>
    <property type="match status" value="3"/>
</dbReference>
<dbReference type="InterPro" id="IPR015943">
    <property type="entry name" value="WD40/YVTN_repeat-like_dom_sf"/>
</dbReference>
<dbReference type="SMART" id="SM00320">
    <property type="entry name" value="WD40"/>
    <property type="match status" value="7"/>
</dbReference>
<dbReference type="InterPro" id="IPR036264">
    <property type="entry name" value="Bact_exopeptidase_dim_dom"/>
</dbReference>
<dbReference type="Proteomes" id="UP000807469">
    <property type="component" value="Unassembled WGS sequence"/>
</dbReference>
<dbReference type="InterPro" id="IPR001680">
    <property type="entry name" value="WD40_rpt"/>
</dbReference>
<sequence length="869" mass="95625">MEPTFTIPHPSLSRNLQSSAVSPSLVHSLHETRSSVLSLAANEDYIFSGSQNRHISVWDKNTFQLKTILRGHTGSVLGLEYAPKEKWLFSSSGDSTVRVWSTDTLQLLYVIHPYMGEGAGDLFSITWSSELQTIFIGCQNTSLQWFSFKDPILKTSLSASSLDLSASGSCTPNARKAHKFFDSYPQYERKAADIYANNGVGRIRGRTSPESDFSDASNAEYLDIPATNVLDSAHYGYIYCMTILPEREGMIQLATGSGDETVKLWNCSAKVPTLIHEFECNHGAILALVAQGDTIYAGCQDGYVRVFDLETKTLVRTLIVQEGVDIIAMSLLKSDLYVCSADGSIKRHSASFDCTASWSGHQGIALSSIVTKRSVMDDSGYWLVTGGNDEKIKVWDITTPKQGVRPSDDEDGQHPQKSCIGSGTYPDTMRFALSKFISIPSISADISHKEDCRQGAIWLKKCLGQLGAHTALLANGEHSESNHVVLATFKGYSGDKPKPRILFYGHYDVIPAPMGATDGWESDPFSLTGRNGYLYGRGVTDNKGPIIASACAAADLLSRRALGVDLVFLIEGEEECGSKGFKEIVQKHKDTIGPIDAILVSNSTWIANDRPCITYGLRGVVHCGININNAGPDVHSGIEGGAVIEPMMDMVRLLATLVDNNRVIQIPHFYDKVRPQTEDEKKLYKLLSEITKKPASLLSSRWREPSLTVHNVQISGPKNSTVIPGKVEAQISLRIVPDQDLDTIVQSLRDHLQKSFDDLHSPNTLQISVNHTADWWLGDLDDYWFKALESAVQEEWGVEPLRIREGGSIPSVPYLEKEFGCHALQLPMGQSSDQAHLPNEQISIVNLQKGKAVIERFLLKVANKDSPET</sequence>
<dbReference type="PANTHER" id="PTHR43270:SF8">
    <property type="entry name" value="DI- AND TRIPEPTIDASE DUG2-RELATED"/>
    <property type="match status" value="1"/>
</dbReference>
<keyword evidence="4" id="KW-0479">Metal-binding</keyword>